<evidence type="ECO:0000313" key="2">
    <source>
        <dbReference type="Proteomes" id="UP000013148"/>
    </source>
</evidence>
<dbReference type="AlphaFoldDB" id="N8WX05"/>
<dbReference type="RefSeq" id="WP_004822107.1">
    <property type="nucleotide sequence ID" value="NZ_KB849456.1"/>
</dbReference>
<keyword evidence="2" id="KW-1185">Reference proteome</keyword>
<name>N8WX05_ACIGI</name>
<organism evidence="1 2">
    <name type="scientific">Acinetobacter guillouiae NIPH 991</name>
    <dbReference type="NCBI Taxonomy" id="1217656"/>
    <lineage>
        <taxon>Bacteria</taxon>
        <taxon>Pseudomonadati</taxon>
        <taxon>Pseudomonadota</taxon>
        <taxon>Gammaproteobacteria</taxon>
        <taxon>Moraxellales</taxon>
        <taxon>Moraxellaceae</taxon>
        <taxon>Acinetobacter</taxon>
    </lineage>
</organism>
<protein>
    <submittedName>
        <fullName evidence="1">Uncharacterized protein</fullName>
    </submittedName>
</protein>
<accession>N8WX05</accession>
<reference evidence="1 2" key="1">
    <citation type="submission" date="2013-02" db="EMBL/GenBank/DDBJ databases">
        <title>The Genome Sequence of Acinetobacter guillouiae NIPH 991.</title>
        <authorList>
            <consortium name="The Broad Institute Genome Sequencing Platform"/>
            <consortium name="The Broad Institute Genome Sequencing Center for Infectious Disease"/>
            <person name="Cerqueira G."/>
            <person name="Feldgarden M."/>
            <person name="Courvalin P."/>
            <person name="Perichon B."/>
            <person name="Grillot-Courvalin C."/>
            <person name="Clermont D."/>
            <person name="Rocha E."/>
            <person name="Yoon E.-J."/>
            <person name="Nemec A."/>
            <person name="Walker B."/>
            <person name="Young S.K."/>
            <person name="Zeng Q."/>
            <person name="Gargeya S."/>
            <person name="Fitzgerald M."/>
            <person name="Haas B."/>
            <person name="Abouelleil A."/>
            <person name="Alvarado L."/>
            <person name="Arachchi H.M."/>
            <person name="Berlin A.M."/>
            <person name="Chapman S.B."/>
            <person name="Dewar J."/>
            <person name="Goldberg J."/>
            <person name="Griggs A."/>
            <person name="Gujja S."/>
            <person name="Hansen M."/>
            <person name="Howarth C."/>
            <person name="Imamovic A."/>
            <person name="Larimer J."/>
            <person name="McCowan C."/>
            <person name="Murphy C."/>
            <person name="Neiman D."/>
            <person name="Pearson M."/>
            <person name="Priest M."/>
            <person name="Roberts A."/>
            <person name="Saif S."/>
            <person name="Shea T."/>
            <person name="Sisk P."/>
            <person name="Sykes S."/>
            <person name="Wortman J."/>
            <person name="Nusbaum C."/>
            <person name="Birren B."/>
        </authorList>
    </citation>
    <scope>NUCLEOTIDE SEQUENCE [LARGE SCALE GENOMIC DNA]</scope>
    <source>
        <strain evidence="1 2">NIPH 991</strain>
    </source>
</reference>
<dbReference type="PATRIC" id="fig|1217656.3.peg.3367"/>
<gene>
    <name evidence="1" type="ORF">F964_03421</name>
</gene>
<evidence type="ECO:0000313" key="1">
    <source>
        <dbReference type="EMBL" id="ENV16486.1"/>
    </source>
</evidence>
<comment type="caution">
    <text evidence="1">The sequence shown here is derived from an EMBL/GenBank/DDBJ whole genome shotgun (WGS) entry which is preliminary data.</text>
</comment>
<dbReference type="Proteomes" id="UP000013148">
    <property type="component" value="Unassembled WGS sequence"/>
</dbReference>
<proteinExistence type="predicted"/>
<dbReference type="EMBL" id="APPJ01000012">
    <property type="protein sequence ID" value="ENV16486.1"/>
    <property type="molecule type" value="Genomic_DNA"/>
</dbReference>
<sequence length="89" mass="9811">MADISLRDQFAIAAMQGLLADGWMKDQKNIAELAYQQADAMLAERDKMHGRLNKIKGLAQNLLNYSDEISPSKTADLILGLIEGYGEQA</sequence>
<dbReference type="HOGENOM" id="CLU_2447964_0_0_6"/>